<comment type="caution">
    <text evidence="2">The sequence shown here is derived from an EMBL/GenBank/DDBJ whole genome shotgun (WGS) entry which is preliminary data.</text>
</comment>
<dbReference type="InterPro" id="IPR029001">
    <property type="entry name" value="ITPase-like_fam"/>
</dbReference>
<evidence type="ECO:0000313" key="3">
    <source>
        <dbReference type="Proteomes" id="UP000324800"/>
    </source>
</evidence>
<protein>
    <submittedName>
        <fullName evidence="2">Uncharacterized protein</fullName>
    </submittedName>
</protein>
<name>A0A5J4WQK6_9EUKA</name>
<dbReference type="EMBL" id="SNRW01001279">
    <property type="protein sequence ID" value="KAA6397033.1"/>
    <property type="molecule type" value="Genomic_DNA"/>
</dbReference>
<evidence type="ECO:0000313" key="2">
    <source>
        <dbReference type="EMBL" id="KAA6397033.1"/>
    </source>
</evidence>
<dbReference type="SUPFAM" id="SSF52972">
    <property type="entry name" value="ITPase-like"/>
    <property type="match status" value="1"/>
</dbReference>
<dbReference type="Gene3D" id="3.90.950.10">
    <property type="match status" value="1"/>
</dbReference>
<sequence>MKKKVILTSQSKYRRTVCEDAGLDPIVIISECDEIDIKAGKIDVTRRICCENAKLKRDLVLKTIEKQIQLAVIEGKATIYKPKSYRANDAPIPPKTRKKLKETTKFNE</sequence>
<dbReference type="AlphaFoldDB" id="A0A5J4WQK6"/>
<dbReference type="Proteomes" id="UP000324800">
    <property type="component" value="Unassembled WGS sequence"/>
</dbReference>
<feature type="region of interest" description="Disordered" evidence="1">
    <location>
        <begin position="87"/>
        <end position="108"/>
    </location>
</feature>
<organism evidence="2 3">
    <name type="scientific">Streblomastix strix</name>
    <dbReference type="NCBI Taxonomy" id="222440"/>
    <lineage>
        <taxon>Eukaryota</taxon>
        <taxon>Metamonada</taxon>
        <taxon>Preaxostyla</taxon>
        <taxon>Oxymonadida</taxon>
        <taxon>Streblomastigidae</taxon>
        <taxon>Streblomastix</taxon>
    </lineage>
</organism>
<gene>
    <name evidence="2" type="ORF">EZS28_007440</name>
</gene>
<evidence type="ECO:0000256" key="1">
    <source>
        <dbReference type="SAM" id="MobiDB-lite"/>
    </source>
</evidence>
<accession>A0A5J4WQK6</accession>
<reference evidence="2 3" key="1">
    <citation type="submission" date="2019-03" db="EMBL/GenBank/DDBJ databases">
        <title>Single cell metagenomics reveals metabolic interactions within the superorganism composed of flagellate Streblomastix strix and complex community of Bacteroidetes bacteria on its surface.</title>
        <authorList>
            <person name="Treitli S.C."/>
            <person name="Kolisko M."/>
            <person name="Husnik F."/>
            <person name="Keeling P."/>
            <person name="Hampl V."/>
        </authorList>
    </citation>
    <scope>NUCLEOTIDE SEQUENCE [LARGE SCALE GENOMIC DNA]</scope>
    <source>
        <strain evidence="2">ST1C</strain>
    </source>
</reference>
<proteinExistence type="predicted"/>